<evidence type="ECO:0008006" key="4">
    <source>
        <dbReference type="Google" id="ProtNLM"/>
    </source>
</evidence>
<evidence type="ECO:0000313" key="3">
    <source>
        <dbReference type="Proteomes" id="UP000321720"/>
    </source>
</evidence>
<dbReference type="RefSeq" id="WP_222593163.1">
    <property type="nucleotide sequence ID" value="NZ_BJWG01000005.1"/>
</dbReference>
<protein>
    <recommendedName>
        <fullName evidence="4">Antitoxin</fullName>
    </recommendedName>
</protein>
<accession>A0A511JA21</accession>
<name>A0A511JA21_9CELL</name>
<evidence type="ECO:0000313" key="2">
    <source>
        <dbReference type="EMBL" id="GEL94840.1"/>
    </source>
</evidence>
<sequence>MTATHASRGFSEVLDAVEHGDTITITRGGVPIAEIRPVPAATGHKLALALDEVSATLDDDVERDVAAATALLVAESDPWRDA</sequence>
<comment type="similarity">
    <text evidence="1">Belongs to the phD/YefM antitoxin family.</text>
</comment>
<proteinExistence type="inferred from homology"/>
<keyword evidence="3" id="KW-1185">Reference proteome</keyword>
<dbReference type="InterPro" id="IPR036165">
    <property type="entry name" value="YefM-like_sf"/>
</dbReference>
<gene>
    <name evidence="2" type="ORF">CCO02nite_14980</name>
</gene>
<dbReference type="NCBIfam" id="TIGR01552">
    <property type="entry name" value="phd_fam"/>
    <property type="match status" value="1"/>
</dbReference>
<dbReference type="EMBL" id="BJWG01000005">
    <property type="protein sequence ID" value="GEL94840.1"/>
    <property type="molecule type" value="Genomic_DNA"/>
</dbReference>
<comment type="caution">
    <text evidence="2">The sequence shown here is derived from an EMBL/GenBank/DDBJ whole genome shotgun (WGS) entry which is preliminary data.</text>
</comment>
<organism evidence="2 3">
    <name type="scientific">Cellulomonas composti</name>
    <dbReference type="NCBI Taxonomy" id="266130"/>
    <lineage>
        <taxon>Bacteria</taxon>
        <taxon>Bacillati</taxon>
        <taxon>Actinomycetota</taxon>
        <taxon>Actinomycetes</taxon>
        <taxon>Micrococcales</taxon>
        <taxon>Cellulomonadaceae</taxon>
        <taxon>Cellulomonas</taxon>
    </lineage>
</organism>
<evidence type="ECO:0000256" key="1">
    <source>
        <dbReference type="ARBA" id="ARBA00009981"/>
    </source>
</evidence>
<dbReference type="SUPFAM" id="SSF143120">
    <property type="entry name" value="YefM-like"/>
    <property type="match status" value="1"/>
</dbReference>
<reference evidence="2 3" key="1">
    <citation type="submission" date="2019-07" db="EMBL/GenBank/DDBJ databases">
        <title>Whole genome shotgun sequence of Cellulomonas composti NBRC 100758.</title>
        <authorList>
            <person name="Hosoyama A."/>
            <person name="Uohara A."/>
            <person name="Ohji S."/>
            <person name="Ichikawa N."/>
        </authorList>
    </citation>
    <scope>NUCLEOTIDE SEQUENCE [LARGE SCALE GENOMIC DNA]</scope>
    <source>
        <strain evidence="2 3">NBRC 100758</strain>
    </source>
</reference>
<dbReference type="AlphaFoldDB" id="A0A511JA21"/>
<dbReference type="Proteomes" id="UP000321720">
    <property type="component" value="Unassembled WGS sequence"/>
</dbReference>
<dbReference type="Gene3D" id="3.40.1620.10">
    <property type="entry name" value="YefM-like domain"/>
    <property type="match status" value="1"/>
</dbReference>